<dbReference type="Proteomes" id="UP000027135">
    <property type="component" value="Unassembled WGS sequence"/>
</dbReference>
<evidence type="ECO:0000313" key="1">
    <source>
        <dbReference type="EMBL" id="KDR07179.1"/>
    </source>
</evidence>
<organism evidence="1 2">
    <name type="scientific">Zootermopsis nevadensis</name>
    <name type="common">Dampwood termite</name>
    <dbReference type="NCBI Taxonomy" id="136037"/>
    <lineage>
        <taxon>Eukaryota</taxon>
        <taxon>Metazoa</taxon>
        <taxon>Ecdysozoa</taxon>
        <taxon>Arthropoda</taxon>
        <taxon>Hexapoda</taxon>
        <taxon>Insecta</taxon>
        <taxon>Pterygota</taxon>
        <taxon>Neoptera</taxon>
        <taxon>Polyneoptera</taxon>
        <taxon>Dictyoptera</taxon>
        <taxon>Blattodea</taxon>
        <taxon>Blattoidea</taxon>
        <taxon>Termitoidae</taxon>
        <taxon>Termopsidae</taxon>
        <taxon>Zootermopsis</taxon>
    </lineage>
</organism>
<dbReference type="AlphaFoldDB" id="A0A067QGN6"/>
<sequence>MTSFSSLALQPDVSLGLLNDPRYLFLSRSTTLPYLHPNTLASTSTPSTHVSRSRLIATYCYRNKPKPCSTPCPRSAMFYPTNSPICATCHAHFFRLKSLGLIAFDEEYIKVQLPPAFY</sequence>
<accession>A0A067QGN6</accession>
<dbReference type="EMBL" id="KK869402">
    <property type="protein sequence ID" value="KDR07179.1"/>
    <property type="molecule type" value="Genomic_DNA"/>
</dbReference>
<dbReference type="InParanoid" id="A0A067QGN6"/>
<evidence type="ECO:0000313" key="2">
    <source>
        <dbReference type="Proteomes" id="UP000027135"/>
    </source>
</evidence>
<keyword evidence="2" id="KW-1185">Reference proteome</keyword>
<reference evidence="1 2" key="1">
    <citation type="journal article" date="2014" name="Nat. Commun.">
        <title>Molecular traces of alternative social organization in a termite genome.</title>
        <authorList>
            <person name="Terrapon N."/>
            <person name="Li C."/>
            <person name="Robertson H.M."/>
            <person name="Ji L."/>
            <person name="Meng X."/>
            <person name="Booth W."/>
            <person name="Chen Z."/>
            <person name="Childers C.P."/>
            <person name="Glastad K.M."/>
            <person name="Gokhale K."/>
            <person name="Gowin J."/>
            <person name="Gronenberg W."/>
            <person name="Hermansen R.A."/>
            <person name="Hu H."/>
            <person name="Hunt B.G."/>
            <person name="Huylmans A.K."/>
            <person name="Khalil S.M."/>
            <person name="Mitchell R.D."/>
            <person name="Munoz-Torres M.C."/>
            <person name="Mustard J.A."/>
            <person name="Pan H."/>
            <person name="Reese J.T."/>
            <person name="Scharf M.E."/>
            <person name="Sun F."/>
            <person name="Vogel H."/>
            <person name="Xiao J."/>
            <person name="Yang W."/>
            <person name="Yang Z."/>
            <person name="Yang Z."/>
            <person name="Zhou J."/>
            <person name="Zhu J."/>
            <person name="Brent C.S."/>
            <person name="Elsik C.G."/>
            <person name="Goodisman M.A."/>
            <person name="Liberles D.A."/>
            <person name="Roe R.M."/>
            <person name="Vargo E.L."/>
            <person name="Vilcinskas A."/>
            <person name="Wang J."/>
            <person name="Bornberg-Bauer E."/>
            <person name="Korb J."/>
            <person name="Zhang G."/>
            <person name="Liebig J."/>
        </authorList>
    </citation>
    <scope>NUCLEOTIDE SEQUENCE [LARGE SCALE GENOMIC DNA]</scope>
    <source>
        <tissue evidence="1">Whole organism</tissue>
    </source>
</reference>
<protein>
    <submittedName>
        <fullName evidence="1">Uncharacterized protein</fullName>
    </submittedName>
</protein>
<proteinExistence type="predicted"/>
<gene>
    <name evidence="1" type="ORF">L798_03445</name>
</gene>
<name>A0A067QGN6_ZOONE</name>